<evidence type="ECO:0000313" key="1">
    <source>
        <dbReference type="EMBL" id="GAA5137676.1"/>
    </source>
</evidence>
<comment type="caution">
    <text evidence="1">The sequence shown here is derived from an EMBL/GenBank/DDBJ whole genome shotgun (WGS) entry which is preliminary data.</text>
</comment>
<reference evidence="2" key="1">
    <citation type="journal article" date="2019" name="Int. J. Syst. Evol. Microbiol.">
        <title>The Global Catalogue of Microorganisms (GCM) 10K type strain sequencing project: providing services to taxonomists for standard genome sequencing and annotation.</title>
        <authorList>
            <consortium name="The Broad Institute Genomics Platform"/>
            <consortium name="The Broad Institute Genome Sequencing Center for Infectious Disease"/>
            <person name="Wu L."/>
            <person name="Ma J."/>
        </authorList>
    </citation>
    <scope>NUCLEOTIDE SEQUENCE [LARGE SCALE GENOMIC DNA]</scope>
    <source>
        <strain evidence="2">JCM 18053</strain>
    </source>
</reference>
<evidence type="ECO:0000313" key="2">
    <source>
        <dbReference type="Proteomes" id="UP001499852"/>
    </source>
</evidence>
<accession>A0ABP9P2P7</accession>
<gene>
    <name evidence="1" type="ORF">GCM10023213_14860</name>
</gene>
<protein>
    <submittedName>
        <fullName evidence="1">Uncharacterized protein</fullName>
    </submittedName>
</protein>
<dbReference type="Proteomes" id="UP001499852">
    <property type="component" value="Unassembled WGS sequence"/>
</dbReference>
<dbReference type="RefSeq" id="WP_345735742.1">
    <property type="nucleotide sequence ID" value="NZ_BAABIA010000003.1"/>
</dbReference>
<proteinExistence type="predicted"/>
<organism evidence="1 2">
    <name type="scientific">Prosthecobacter algae</name>
    <dbReference type="NCBI Taxonomy" id="1144682"/>
    <lineage>
        <taxon>Bacteria</taxon>
        <taxon>Pseudomonadati</taxon>
        <taxon>Verrucomicrobiota</taxon>
        <taxon>Verrucomicrobiia</taxon>
        <taxon>Verrucomicrobiales</taxon>
        <taxon>Verrucomicrobiaceae</taxon>
        <taxon>Prosthecobacter</taxon>
    </lineage>
</organism>
<keyword evidence="2" id="KW-1185">Reference proteome</keyword>
<dbReference type="EMBL" id="BAABIA010000003">
    <property type="protein sequence ID" value="GAA5137676.1"/>
    <property type="molecule type" value="Genomic_DNA"/>
</dbReference>
<sequence length="67" mass="7479">MITSSTAESDTQVFTTIMSLEMNDKDRSPRGGWKSDARLEVLANEIVRYMPDLAQMLMQAGKQKLAA</sequence>
<name>A0ABP9P2P7_9BACT</name>